<keyword evidence="6" id="KW-1185">Reference proteome</keyword>
<dbReference type="InterPro" id="IPR011711">
    <property type="entry name" value="GntR_C"/>
</dbReference>
<evidence type="ECO:0000256" key="3">
    <source>
        <dbReference type="ARBA" id="ARBA00023163"/>
    </source>
</evidence>
<evidence type="ECO:0000313" key="6">
    <source>
        <dbReference type="Proteomes" id="UP001260872"/>
    </source>
</evidence>
<dbReference type="Proteomes" id="UP001260872">
    <property type="component" value="Unassembled WGS sequence"/>
</dbReference>
<sequence length="168" mass="18879">MLDLQKKGFVDPVRNKGFRVTAVEPADLQELIMLRSWLEVPAFQRAARTFPKERIGEFRELADAIVAAVDRGDMATWLTADDEFHLAVLKLTGSKRLIEMVSTLRQQTRMVNLVEMVGTSAVRRSATEHHQMLDLLMEGDEEGLGRLLVSHISLVLEERAEGAAPQRA</sequence>
<dbReference type="SMART" id="SM00895">
    <property type="entry name" value="FCD"/>
    <property type="match status" value="1"/>
</dbReference>
<dbReference type="Pfam" id="PF07729">
    <property type="entry name" value="FCD"/>
    <property type="match status" value="1"/>
</dbReference>
<keyword evidence="2" id="KW-0238">DNA-binding</keyword>
<name>A0ABU1FUC7_9MICC</name>
<dbReference type="InterPro" id="IPR008920">
    <property type="entry name" value="TF_FadR/GntR_C"/>
</dbReference>
<gene>
    <name evidence="5" type="ORF">RH857_09040</name>
</gene>
<protein>
    <submittedName>
        <fullName evidence="5">GntR family transcriptional regulator</fullName>
    </submittedName>
</protein>
<evidence type="ECO:0000313" key="5">
    <source>
        <dbReference type="EMBL" id="MDR5712273.1"/>
    </source>
</evidence>
<dbReference type="EMBL" id="JAVKGT010000022">
    <property type="protein sequence ID" value="MDR5712273.1"/>
    <property type="molecule type" value="Genomic_DNA"/>
</dbReference>
<dbReference type="RefSeq" id="WP_310537654.1">
    <property type="nucleotide sequence ID" value="NZ_BAAAOC010000085.1"/>
</dbReference>
<dbReference type="SUPFAM" id="SSF48008">
    <property type="entry name" value="GntR ligand-binding domain-like"/>
    <property type="match status" value="1"/>
</dbReference>
<proteinExistence type="predicted"/>
<evidence type="ECO:0000259" key="4">
    <source>
        <dbReference type="SMART" id="SM00895"/>
    </source>
</evidence>
<feature type="domain" description="GntR C-terminal" evidence="4">
    <location>
        <begin position="30"/>
        <end position="154"/>
    </location>
</feature>
<evidence type="ECO:0000256" key="2">
    <source>
        <dbReference type="ARBA" id="ARBA00023125"/>
    </source>
</evidence>
<keyword evidence="3" id="KW-0804">Transcription</keyword>
<dbReference type="PANTHER" id="PTHR43537">
    <property type="entry name" value="TRANSCRIPTIONAL REGULATOR, GNTR FAMILY"/>
    <property type="match status" value="1"/>
</dbReference>
<keyword evidence="1" id="KW-0805">Transcription regulation</keyword>
<reference evidence="6" key="1">
    <citation type="submission" date="2023-07" db="EMBL/GenBank/DDBJ databases">
        <title>Description of three actinobacteria isolated from air of manufacturing shop in a pharmaceutical factory.</title>
        <authorList>
            <person name="Zhang D.-F."/>
        </authorList>
    </citation>
    <scope>NUCLEOTIDE SEQUENCE [LARGE SCALE GENOMIC DNA]</scope>
    <source>
        <strain evidence="6">CCTCC AB 207010</strain>
    </source>
</reference>
<accession>A0ABU1FUC7</accession>
<comment type="caution">
    <text evidence="5">The sequence shown here is derived from an EMBL/GenBank/DDBJ whole genome shotgun (WGS) entry which is preliminary data.</text>
</comment>
<organism evidence="5 6">
    <name type="scientific">Nesterenkonia flava</name>
    <dbReference type="NCBI Taxonomy" id="469799"/>
    <lineage>
        <taxon>Bacteria</taxon>
        <taxon>Bacillati</taxon>
        <taxon>Actinomycetota</taxon>
        <taxon>Actinomycetes</taxon>
        <taxon>Micrococcales</taxon>
        <taxon>Micrococcaceae</taxon>
        <taxon>Nesterenkonia</taxon>
    </lineage>
</organism>
<dbReference type="PANTHER" id="PTHR43537:SF45">
    <property type="entry name" value="GNTR FAMILY REGULATORY PROTEIN"/>
    <property type="match status" value="1"/>
</dbReference>
<dbReference type="Gene3D" id="1.20.120.530">
    <property type="entry name" value="GntR ligand-binding domain-like"/>
    <property type="match status" value="1"/>
</dbReference>
<evidence type="ECO:0000256" key="1">
    <source>
        <dbReference type="ARBA" id="ARBA00023015"/>
    </source>
</evidence>